<dbReference type="Proteomes" id="UP000182658">
    <property type="component" value="Unassembled WGS sequence"/>
</dbReference>
<name>A0A1J7IWU4_9PEZI</name>
<sequence>MAHKYDDPPAYAGSPGPQAPPQAYYHNQGQQAYGSPAPGGPGPYGPPPGQYYQPGPQMGYYPPQQHQPYPQQGGYYPAQQPQGYYQDDRRRGPGFMEACLASLACCCCLDCLLF</sequence>
<evidence type="ECO:0000313" key="2">
    <source>
        <dbReference type="EMBL" id="OIW32175.1"/>
    </source>
</evidence>
<evidence type="ECO:0000256" key="1">
    <source>
        <dbReference type="SAM" id="MobiDB-lite"/>
    </source>
</evidence>
<protein>
    <submittedName>
        <fullName evidence="2">Uncharacterized protein</fullName>
    </submittedName>
</protein>
<feature type="region of interest" description="Disordered" evidence="1">
    <location>
        <begin position="1"/>
        <end position="89"/>
    </location>
</feature>
<dbReference type="AlphaFoldDB" id="A0A1J7IWU4"/>
<organism evidence="2 3">
    <name type="scientific">Coniochaeta ligniaria NRRL 30616</name>
    <dbReference type="NCBI Taxonomy" id="1408157"/>
    <lineage>
        <taxon>Eukaryota</taxon>
        <taxon>Fungi</taxon>
        <taxon>Dikarya</taxon>
        <taxon>Ascomycota</taxon>
        <taxon>Pezizomycotina</taxon>
        <taxon>Sordariomycetes</taxon>
        <taxon>Sordariomycetidae</taxon>
        <taxon>Coniochaetales</taxon>
        <taxon>Coniochaetaceae</taxon>
        <taxon>Coniochaeta</taxon>
    </lineage>
</organism>
<feature type="compositionally biased region" description="Pro residues" evidence="1">
    <location>
        <begin position="38"/>
        <end position="49"/>
    </location>
</feature>
<dbReference type="EMBL" id="KV875095">
    <property type="protein sequence ID" value="OIW32175.1"/>
    <property type="molecule type" value="Genomic_DNA"/>
</dbReference>
<dbReference type="InParanoid" id="A0A1J7IWU4"/>
<reference evidence="2 3" key="1">
    <citation type="submission" date="2016-10" db="EMBL/GenBank/DDBJ databases">
        <title>Draft genome sequence of Coniochaeta ligniaria NRRL30616, a lignocellulolytic fungus for bioabatement of inhibitors in plant biomass hydrolysates.</title>
        <authorList>
            <consortium name="DOE Joint Genome Institute"/>
            <person name="Jimenez D.J."/>
            <person name="Hector R.E."/>
            <person name="Riley R."/>
            <person name="Sun H."/>
            <person name="Grigoriev I.V."/>
            <person name="Van Elsas J.D."/>
            <person name="Nichols N.N."/>
        </authorList>
    </citation>
    <scope>NUCLEOTIDE SEQUENCE [LARGE SCALE GENOMIC DNA]</scope>
    <source>
        <strain evidence="2 3">NRRL 30616</strain>
    </source>
</reference>
<feature type="compositionally biased region" description="Low complexity" evidence="1">
    <location>
        <begin position="50"/>
        <end position="85"/>
    </location>
</feature>
<evidence type="ECO:0000313" key="3">
    <source>
        <dbReference type="Proteomes" id="UP000182658"/>
    </source>
</evidence>
<dbReference type="GO" id="GO:0016020">
    <property type="term" value="C:membrane"/>
    <property type="evidence" value="ECO:0007669"/>
    <property type="project" value="UniProtKB-SubCell"/>
</dbReference>
<gene>
    <name evidence="2" type="ORF">CONLIGDRAFT_678588</name>
</gene>
<feature type="compositionally biased region" description="Low complexity" evidence="1">
    <location>
        <begin position="8"/>
        <end position="36"/>
    </location>
</feature>
<accession>A0A1J7IWU4</accession>
<dbReference type="STRING" id="1408157.A0A1J7IWU4"/>
<proteinExistence type="predicted"/>
<keyword evidence="3" id="KW-1185">Reference proteome</keyword>